<dbReference type="Proteomes" id="UP001597110">
    <property type="component" value="Unassembled WGS sequence"/>
</dbReference>
<proteinExistence type="predicted"/>
<evidence type="ECO:0000313" key="2">
    <source>
        <dbReference type="EMBL" id="MFD0727475.1"/>
    </source>
</evidence>
<keyword evidence="1" id="KW-0732">Signal</keyword>
<comment type="caution">
    <text evidence="2">The sequence shown here is derived from an EMBL/GenBank/DDBJ whole genome shotgun (WGS) entry which is preliminary data.</text>
</comment>
<evidence type="ECO:0000256" key="1">
    <source>
        <dbReference type="SAM" id="SignalP"/>
    </source>
</evidence>
<dbReference type="EMBL" id="JBHTIF010000005">
    <property type="protein sequence ID" value="MFD0727475.1"/>
    <property type="molecule type" value="Genomic_DNA"/>
</dbReference>
<evidence type="ECO:0008006" key="4">
    <source>
        <dbReference type="Google" id="ProtNLM"/>
    </source>
</evidence>
<keyword evidence="3" id="KW-1185">Reference proteome</keyword>
<name>A0ABW2YGT7_9GAMM</name>
<gene>
    <name evidence="2" type="ORF">ACFQ0E_17915</name>
</gene>
<protein>
    <recommendedName>
        <fullName evidence="4">DUF3757 domain-containing protein</fullName>
    </recommendedName>
</protein>
<feature type="signal peptide" evidence="1">
    <location>
        <begin position="1"/>
        <end position="20"/>
    </location>
</feature>
<sequence length="142" mass="14967">MKTTLWIAAGLLAFAAPTMAADARPCESNYQQGGSFLSGRSFSTWEIVPGVKPSEAFSRIQADGLKSGLRVASSDKGSGTLSFEQNAAHKGQTIQLPWNIVIEGAGKDTKVTVSKSTPPGYASGKETQIKSMCAVIDSARKK</sequence>
<dbReference type="RefSeq" id="WP_386826173.1">
    <property type="nucleotide sequence ID" value="NZ_JBHTIF010000005.1"/>
</dbReference>
<organism evidence="2 3">
    <name type="scientific">Lysobacter brunescens</name>
    <dbReference type="NCBI Taxonomy" id="262323"/>
    <lineage>
        <taxon>Bacteria</taxon>
        <taxon>Pseudomonadati</taxon>
        <taxon>Pseudomonadota</taxon>
        <taxon>Gammaproteobacteria</taxon>
        <taxon>Lysobacterales</taxon>
        <taxon>Lysobacteraceae</taxon>
        <taxon>Lysobacter</taxon>
    </lineage>
</organism>
<accession>A0ABW2YGT7</accession>
<reference evidence="3" key="1">
    <citation type="journal article" date="2019" name="Int. J. Syst. Evol. Microbiol.">
        <title>The Global Catalogue of Microorganisms (GCM) 10K type strain sequencing project: providing services to taxonomists for standard genome sequencing and annotation.</title>
        <authorList>
            <consortium name="The Broad Institute Genomics Platform"/>
            <consortium name="The Broad Institute Genome Sequencing Center for Infectious Disease"/>
            <person name="Wu L."/>
            <person name="Ma J."/>
        </authorList>
    </citation>
    <scope>NUCLEOTIDE SEQUENCE [LARGE SCALE GENOMIC DNA]</scope>
    <source>
        <strain evidence="3">CCUG 55585</strain>
    </source>
</reference>
<feature type="chain" id="PRO_5045260864" description="DUF3757 domain-containing protein" evidence="1">
    <location>
        <begin position="21"/>
        <end position="142"/>
    </location>
</feature>
<evidence type="ECO:0000313" key="3">
    <source>
        <dbReference type="Proteomes" id="UP001597110"/>
    </source>
</evidence>